<dbReference type="Proteomes" id="UP001604277">
    <property type="component" value="Unassembled WGS sequence"/>
</dbReference>
<organism evidence="1 2">
    <name type="scientific">Forsythia ovata</name>
    <dbReference type="NCBI Taxonomy" id="205694"/>
    <lineage>
        <taxon>Eukaryota</taxon>
        <taxon>Viridiplantae</taxon>
        <taxon>Streptophyta</taxon>
        <taxon>Embryophyta</taxon>
        <taxon>Tracheophyta</taxon>
        <taxon>Spermatophyta</taxon>
        <taxon>Magnoliopsida</taxon>
        <taxon>eudicotyledons</taxon>
        <taxon>Gunneridae</taxon>
        <taxon>Pentapetalae</taxon>
        <taxon>asterids</taxon>
        <taxon>lamiids</taxon>
        <taxon>Lamiales</taxon>
        <taxon>Oleaceae</taxon>
        <taxon>Forsythieae</taxon>
        <taxon>Forsythia</taxon>
    </lineage>
</organism>
<reference evidence="2" key="1">
    <citation type="submission" date="2024-07" db="EMBL/GenBank/DDBJ databases">
        <title>Two chromosome-level genome assemblies of Korean endemic species Abeliophyllum distichum and Forsythia ovata (Oleaceae).</title>
        <authorList>
            <person name="Jang H."/>
        </authorList>
    </citation>
    <scope>NUCLEOTIDE SEQUENCE [LARGE SCALE GENOMIC DNA]</scope>
</reference>
<name>A0ABD1S3D3_9LAMI</name>
<proteinExistence type="predicted"/>
<keyword evidence="2" id="KW-1185">Reference proteome</keyword>
<dbReference type="AlphaFoldDB" id="A0ABD1S3D3"/>
<comment type="caution">
    <text evidence="1">The sequence shown here is derived from an EMBL/GenBank/DDBJ whole genome shotgun (WGS) entry which is preliminary data.</text>
</comment>
<evidence type="ECO:0000313" key="1">
    <source>
        <dbReference type="EMBL" id="KAL2493779.1"/>
    </source>
</evidence>
<gene>
    <name evidence="1" type="ORF">Fot_37536</name>
</gene>
<sequence length="224" mass="25120">MSLKQITQVMILGQGQYKENLTTHIVTNEPKPDIPDNTEPELAIPNSVVNPEQQTENVWFDKLVASPIPLRHSSLIRVPLTKLHDYVFPTVTLPPTHSSISCPNTLEANQQLTIGAAQLNDVLIYGRTNIRHGLGYTHHGKDQEAKKITFFKRITETCSDNLDNVLMSTKSVINDQMLKESRITETVDKVIKGESKINVLMSTKFVINDQMLKESGITETADKD</sequence>
<protein>
    <submittedName>
        <fullName evidence="1">Uncharacterized protein</fullName>
    </submittedName>
</protein>
<accession>A0ABD1S3D3</accession>
<dbReference type="EMBL" id="JBFOLJ010000011">
    <property type="protein sequence ID" value="KAL2493779.1"/>
    <property type="molecule type" value="Genomic_DNA"/>
</dbReference>
<evidence type="ECO:0000313" key="2">
    <source>
        <dbReference type="Proteomes" id="UP001604277"/>
    </source>
</evidence>